<evidence type="ECO:0000256" key="2">
    <source>
        <dbReference type="ARBA" id="ARBA00022525"/>
    </source>
</evidence>
<dbReference type="SUPFAM" id="SSF50685">
    <property type="entry name" value="Barwin-like endoglucanases"/>
    <property type="match status" value="1"/>
</dbReference>
<organism evidence="6 7">
    <name type="scientific">Olea europaea subsp. europaea</name>
    <dbReference type="NCBI Taxonomy" id="158383"/>
    <lineage>
        <taxon>Eukaryota</taxon>
        <taxon>Viridiplantae</taxon>
        <taxon>Streptophyta</taxon>
        <taxon>Embryophyta</taxon>
        <taxon>Tracheophyta</taxon>
        <taxon>Spermatophyta</taxon>
        <taxon>Magnoliopsida</taxon>
        <taxon>eudicotyledons</taxon>
        <taxon>Gunneridae</taxon>
        <taxon>Pentapetalae</taxon>
        <taxon>asterids</taxon>
        <taxon>lamiids</taxon>
        <taxon>Lamiales</taxon>
        <taxon>Oleaceae</taxon>
        <taxon>Oleeae</taxon>
        <taxon>Olea</taxon>
    </lineage>
</organism>
<dbReference type="GO" id="GO:0009627">
    <property type="term" value="P:systemic acquired resistance"/>
    <property type="evidence" value="ECO:0007669"/>
    <property type="project" value="InterPro"/>
</dbReference>
<protein>
    <recommendedName>
        <fullName evidence="5">Expansin-like EG45 domain-containing protein</fullName>
    </recommendedName>
</protein>
<feature type="signal peptide" evidence="4">
    <location>
        <begin position="1"/>
        <end position="22"/>
    </location>
</feature>
<dbReference type="Proteomes" id="UP000594638">
    <property type="component" value="Unassembled WGS sequence"/>
</dbReference>
<feature type="chain" id="PRO_5035757496" description="Expansin-like EG45 domain-containing protein" evidence="4">
    <location>
        <begin position="23"/>
        <end position="127"/>
    </location>
</feature>
<feature type="domain" description="Expansin-like EG45" evidence="5">
    <location>
        <begin position="25"/>
        <end position="127"/>
    </location>
</feature>
<evidence type="ECO:0000313" key="7">
    <source>
        <dbReference type="Proteomes" id="UP000594638"/>
    </source>
</evidence>
<evidence type="ECO:0000256" key="1">
    <source>
        <dbReference type="ARBA" id="ARBA00004613"/>
    </source>
</evidence>
<sequence length="127" mass="13397">MAVERIIIVALIASSLISMATATAGSATFYTEYVPSACYEYNDQGTMIAAANPSLFNNKAACGKSYKVKCTGAINQGPNPCRGGTITVKIVDLCPGCGKNQLDLSQPAFSMIANPDAGRIRIHYTKV</sequence>
<dbReference type="Gramene" id="OE9A029444T1">
    <property type="protein sequence ID" value="OE9A029444C1"/>
    <property type="gene ID" value="OE9A029444"/>
</dbReference>
<evidence type="ECO:0000256" key="3">
    <source>
        <dbReference type="ARBA" id="ARBA00022729"/>
    </source>
</evidence>
<name>A0A8S0SLQ0_OLEEU</name>
<dbReference type="EMBL" id="CACTIH010005440">
    <property type="protein sequence ID" value="CAA2992671.1"/>
    <property type="molecule type" value="Genomic_DNA"/>
</dbReference>
<comment type="subcellular location">
    <subcellularLocation>
        <location evidence="1">Secreted</location>
    </subcellularLocation>
</comment>
<dbReference type="OrthoDB" id="406505at2759"/>
<dbReference type="AlphaFoldDB" id="A0A8S0SLQ0"/>
<dbReference type="PANTHER" id="PTHR47295:SF14">
    <property type="entry name" value="OS06G0688300 PROTEIN"/>
    <property type="match status" value="1"/>
</dbReference>
<comment type="caution">
    <text evidence="6">The sequence shown here is derived from an EMBL/GenBank/DDBJ whole genome shotgun (WGS) entry which is preliminary data.</text>
</comment>
<dbReference type="Gene3D" id="2.40.40.10">
    <property type="entry name" value="RlpA-like domain"/>
    <property type="match status" value="1"/>
</dbReference>
<keyword evidence="2" id="KW-0964">Secreted</keyword>
<gene>
    <name evidence="6" type="ORF">OLEA9_A029444</name>
</gene>
<dbReference type="Pfam" id="PF03330">
    <property type="entry name" value="DPBB_1"/>
    <property type="match status" value="1"/>
</dbReference>
<keyword evidence="7" id="KW-1185">Reference proteome</keyword>
<reference evidence="6 7" key="1">
    <citation type="submission" date="2019-12" db="EMBL/GenBank/DDBJ databases">
        <authorList>
            <person name="Alioto T."/>
            <person name="Alioto T."/>
            <person name="Gomez Garrido J."/>
        </authorList>
    </citation>
    <scope>NUCLEOTIDE SEQUENCE [LARGE SCALE GENOMIC DNA]</scope>
</reference>
<dbReference type="GO" id="GO:0048046">
    <property type="term" value="C:apoplast"/>
    <property type="evidence" value="ECO:0007669"/>
    <property type="project" value="InterPro"/>
</dbReference>
<accession>A0A8S0SLQ0</accession>
<dbReference type="InterPro" id="IPR036908">
    <property type="entry name" value="RlpA-like_sf"/>
</dbReference>
<dbReference type="FunFam" id="2.40.40.10:FF:000005">
    <property type="entry name" value="Barwin-related endoglucanase"/>
    <property type="match status" value="1"/>
</dbReference>
<proteinExistence type="predicted"/>
<dbReference type="InterPro" id="IPR007112">
    <property type="entry name" value="Expansin/allergen_DPBB_dom"/>
</dbReference>
<evidence type="ECO:0000313" key="6">
    <source>
        <dbReference type="EMBL" id="CAA2992671.1"/>
    </source>
</evidence>
<dbReference type="CDD" id="cd22269">
    <property type="entry name" value="DPBB_EG45-like"/>
    <property type="match status" value="1"/>
</dbReference>
<evidence type="ECO:0000259" key="5">
    <source>
        <dbReference type="PROSITE" id="PS50842"/>
    </source>
</evidence>
<evidence type="ECO:0000256" key="4">
    <source>
        <dbReference type="SAM" id="SignalP"/>
    </source>
</evidence>
<keyword evidence="3 4" id="KW-0732">Signal</keyword>
<dbReference type="InterPro" id="IPR044206">
    <property type="entry name" value="EGC1/2"/>
</dbReference>
<dbReference type="InterPro" id="IPR009009">
    <property type="entry name" value="RlpA-like_DPBB"/>
</dbReference>
<dbReference type="PANTHER" id="PTHR47295">
    <property type="entry name" value="EG45-LIKE DOMAIN CONTAINING PROTEIN 1-RELATED"/>
    <property type="match status" value="1"/>
</dbReference>
<dbReference type="SMART" id="SM00837">
    <property type="entry name" value="DPBB_1"/>
    <property type="match status" value="1"/>
</dbReference>
<dbReference type="PROSITE" id="PS50842">
    <property type="entry name" value="EXPANSIN_EG45"/>
    <property type="match status" value="1"/>
</dbReference>